<evidence type="ECO:0000256" key="2">
    <source>
        <dbReference type="ARBA" id="ARBA00022679"/>
    </source>
</evidence>
<dbReference type="HAMAP" id="MF_02126">
    <property type="entry name" value="RF_methyltr_PrmC"/>
    <property type="match status" value="1"/>
</dbReference>
<dbReference type="SUPFAM" id="SSF53335">
    <property type="entry name" value="S-adenosyl-L-methionine-dependent methyltransferases"/>
    <property type="match status" value="1"/>
</dbReference>
<dbReference type="CDD" id="cd02440">
    <property type="entry name" value="AdoMet_MTases"/>
    <property type="match status" value="1"/>
</dbReference>
<comment type="catalytic activity">
    <reaction evidence="4">
        <text>L-glutaminyl-[peptide chain release factor] + S-adenosyl-L-methionine = N(5)-methyl-L-glutaminyl-[peptide chain release factor] + S-adenosyl-L-homocysteine + H(+)</text>
        <dbReference type="Rhea" id="RHEA:42896"/>
        <dbReference type="Rhea" id="RHEA-COMP:10271"/>
        <dbReference type="Rhea" id="RHEA-COMP:10272"/>
        <dbReference type="ChEBI" id="CHEBI:15378"/>
        <dbReference type="ChEBI" id="CHEBI:30011"/>
        <dbReference type="ChEBI" id="CHEBI:57856"/>
        <dbReference type="ChEBI" id="CHEBI:59789"/>
        <dbReference type="ChEBI" id="CHEBI:61891"/>
        <dbReference type="EC" id="2.1.1.297"/>
    </reaction>
</comment>
<dbReference type="Gene3D" id="1.10.8.10">
    <property type="entry name" value="DNA helicase RuvA subunit, C-terminal domain"/>
    <property type="match status" value="1"/>
</dbReference>
<comment type="similarity">
    <text evidence="4">Belongs to the protein N5-glutamine methyltransferase family. PrmC subfamily.</text>
</comment>
<comment type="caution">
    <text evidence="7">The sequence shown here is derived from an EMBL/GenBank/DDBJ whole genome shotgun (WGS) entry which is preliminary data.</text>
</comment>
<proteinExistence type="inferred from homology"/>
<keyword evidence="2 4" id="KW-0808">Transferase</keyword>
<evidence type="ECO:0000256" key="4">
    <source>
        <dbReference type="HAMAP-Rule" id="MF_02126"/>
    </source>
</evidence>
<dbReference type="Pfam" id="PF13847">
    <property type="entry name" value="Methyltransf_31"/>
    <property type="match status" value="1"/>
</dbReference>
<feature type="binding site" evidence="4">
    <location>
        <position position="152"/>
    </location>
    <ligand>
        <name>S-adenosyl-L-methionine</name>
        <dbReference type="ChEBI" id="CHEBI:59789"/>
    </ligand>
</feature>
<dbReference type="InterPro" id="IPR040758">
    <property type="entry name" value="PrmC_N"/>
</dbReference>
<evidence type="ECO:0000313" key="7">
    <source>
        <dbReference type="EMBL" id="PIW32583.1"/>
    </source>
</evidence>
<dbReference type="EC" id="2.1.1.297" evidence="4"/>
<dbReference type="InterPro" id="IPR029063">
    <property type="entry name" value="SAM-dependent_MTases_sf"/>
</dbReference>
<sequence>MPPSKTVKQRKVWDALKFGINFLTEKGISQPRLNSETLLAHVIGTERFALYVNGEELLKPWQWNLYQRLLQRRGEFVPLQYLLGSVNFFGFDFVVDKRVLIPRPETEILVERTLLKIKNFPAKVKILDLGTGCGNIALSLAKLTKAEIYAIDISKNSLAVARKNSQQLKLKKRVHFLRGDCFKPLKKKRVLFHLICSSPPYLPTEQLRKSSEEINFEPEIALNGGEDGLDFFRRIIKESPPFLTKDGYLILEMGDHQSKAIKDLVKKNKFLSLESVVPDYQGIERIAVIKKYNHEFIEFSELRILTGLTGLKHNKNVVDELARLSTKVDYYNSRVDSATTK</sequence>
<dbReference type="PANTHER" id="PTHR18895:SF74">
    <property type="entry name" value="MTRF1L RELEASE FACTOR GLUTAMINE METHYLTRANSFERASE"/>
    <property type="match status" value="1"/>
</dbReference>
<dbReference type="InterPro" id="IPR025714">
    <property type="entry name" value="Methyltranfer_dom"/>
</dbReference>
<dbReference type="InterPro" id="IPR004556">
    <property type="entry name" value="HemK-like"/>
</dbReference>
<dbReference type="EMBL" id="PFFY01000261">
    <property type="protein sequence ID" value="PIW32583.1"/>
    <property type="molecule type" value="Genomic_DNA"/>
</dbReference>
<evidence type="ECO:0000313" key="8">
    <source>
        <dbReference type="Proteomes" id="UP000230025"/>
    </source>
</evidence>
<feature type="binding site" evidence="4">
    <location>
        <begin position="130"/>
        <end position="134"/>
    </location>
    <ligand>
        <name>S-adenosyl-L-methionine</name>
        <dbReference type="ChEBI" id="CHEBI:59789"/>
    </ligand>
</feature>
<gene>
    <name evidence="4 7" type="primary">prmC</name>
    <name evidence="7" type="ORF">COW28_05685</name>
</gene>
<dbReference type="AlphaFoldDB" id="A0A2M7GXL0"/>
<reference evidence="8" key="1">
    <citation type="submission" date="2017-09" db="EMBL/GenBank/DDBJ databases">
        <title>Depth-based differentiation of microbial function through sediment-hosted aquifers and enrichment of novel symbionts in the deep terrestrial subsurface.</title>
        <authorList>
            <person name="Probst A.J."/>
            <person name="Ladd B."/>
            <person name="Jarett J.K."/>
            <person name="Geller-Mcgrath D.E."/>
            <person name="Sieber C.M.K."/>
            <person name="Emerson J.B."/>
            <person name="Anantharaman K."/>
            <person name="Thomas B.C."/>
            <person name="Malmstrom R."/>
            <person name="Stieglmeier M."/>
            <person name="Klingl A."/>
            <person name="Woyke T."/>
            <person name="Ryan C.M."/>
            <person name="Banfield J.F."/>
        </authorList>
    </citation>
    <scope>NUCLEOTIDE SEQUENCE [LARGE SCALE GENOMIC DNA]</scope>
</reference>
<dbReference type="NCBIfam" id="TIGR00536">
    <property type="entry name" value="hemK_fam"/>
    <property type="match status" value="1"/>
</dbReference>
<accession>A0A2M7GXL0</accession>
<feature type="domain" description="Release factor glutamine methyltransferase N-terminal" evidence="6">
    <location>
        <begin position="14"/>
        <end position="84"/>
    </location>
</feature>
<dbReference type="Pfam" id="PF17827">
    <property type="entry name" value="PrmC_N"/>
    <property type="match status" value="1"/>
</dbReference>
<evidence type="ECO:0000256" key="3">
    <source>
        <dbReference type="ARBA" id="ARBA00022691"/>
    </source>
</evidence>
<dbReference type="InterPro" id="IPR019874">
    <property type="entry name" value="RF_methyltr_PrmC"/>
</dbReference>
<evidence type="ECO:0000259" key="5">
    <source>
        <dbReference type="Pfam" id="PF13847"/>
    </source>
</evidence>
<feature type="domain" description="Methyltransferase" evidence="5">
    <location>
        <begin position="123"/>
        <end position="272"/>
    </location>
</feature>
<protein>
    <recommendedName>
        <fullName evidence="4">Release factor glutamine methyltransferase</fullName>
        <shortName evidence="4">RF MTase</shortName>
        <ecNumber evidence="4">2.1.1.297</ecNumber>
    </recommendedName>
    <alternativeName>
        <fullName evidence="4">N5-glutamine methyltransferase PrmC</fullName>
    </alternativeName>
    <alternativeName>
        <fullName evidence="4">Protein-(glutamine-N5) MTase PrmC</fullName>
    </alternativeName>
    <alternativeName>
        <fullName evidence="4">Protein-glutamine N-methyltransferase PrmC</fullName>
    </alternativeName>
</protein>
<dbReference type="Gene3D" id="3.40.50.150">
    <property type="entry name" value="Vaccinia Virus protein VP39"/>
    <property type="match status" value="1"/>
</dbReference>
<comment type="function">
    <text evidence="4">Methylates the class 1 translation termination release factors RF1/PrfA and RF2/PrfB on the glutamine residue of the universally conserved GGQ motif.</text>
</comment>
<name>A0A2M7GXL0_9BACT</name>
<dbReference type="GO" id="GO:0102559">
    <property type="term" value="F:peptide chain release factor N(5)-glutamine methyltransferase activity"/>
    <property type="evidence" value="ECO:0007669"/>
    <property type="project" value="UniProtKB-EC"/>
</dbReference>
<dbReference type="Proteomes" id="UP000230025">
    <property type="component" value="Unassembled WGS sequence"/>
</dbReference>
<keyword evidence="3 4" id="KW-0949">S-adenosyl-L-methionine</keyword>
<dbReference type="NCBIfam" id="TIGR03534">
    <property type="entry name" value="RF_mod_PrmC"/>
    <property type="match status" value="1"/>
</dbReference>
<dbReference type="GO" id="GO:0032259">
    <property type="term" value="P:methylation"/>
    <property type="evidence" value="ECO:0007669"/>
    <property type="project" value="UniProtKB-KW"/>
</dbReference>
<evidence type="ECO:0000259" key="6">
    <source>
        <dbReference type="Pfam" id="PF17827"/>
    </source>
</evidence>
<dbReference type="PANTHER" id="PTHR18895">
    <property type="entry name" value="HEMK METHYLTRANSFERASE"/>
    <property type="match status" value="1"/>
</dbReference>
<dbReference type="InterPro" id="IPR050320">
    <property type="entry name" value="N5-glutamine_MTase"/>
</dbReference>
<keyword evidence="1 4" id="KW-0489">Methyltransferase</keyword>
<comment type="caution">
    <text evidence="4">Lacks conserved residue(s) required for the propagation of feature annotation.</text>
</comment>
<evidence type="ECO:0000256" key="1">
    <source>
        <dbReference type="ARBA" id="ARBA00022603"/>
    </source>
</evidence>
<organism evidence="7 8">
    <name type="scientific">bacterium (Candidatus Ratteibacteria) CG15_BIG_FIL_POST_REV_8_21_14_020_41_12</name>
    <dbReference type="NCBI Taxonomy" id="2014291"/>
    <lineage>
        <taxon>Bacteria</taxon>
        <taxon>Candidatus Ratteibacteria</taxon>
    </lineage>
</organism>